<proteinExistence type="predicted"/>
<keyword evidence="3" id="KW-0479">Metal-binding</keyword>
<organism evidence="9 10">
    <name type="scientific">Mycobacterium scrofulaceum</name>
    <dbReference type="NCBI Taxonomy" id="1783"/>
    <lineage>
        <taxon>Bacteria</taxon>
        <taxon>Bacillati</taxon>
        <taxon>Actinomycetota</taxon>
        <taxon>Actinomycetes</taxon>
        <taxon>Mycobacteriales</taxon>
        <taxon>Mycobacteriaceae</taxon>
        <taxon>Mycobacterium</taxon>
    </lineage>
</organism>
<name>A0A1A2UHU2_MYCSC</name>
<dbReference type="InterPro" id="IPR045854">
    <property type="entry name" value="NO2/SO3_Rdtase_4Fe4S_sf"/>
</dbReference>
<keyword evidence="6" id="KW-0411">Iron-sulfur</keyword>
<dbReference type="Pfam" id="PF03460">
    <property type="entry name" value="NIR_SIR_ferr"/>
    <property type="match status" value="1"/>
</dbReference>
<dbReference type="GO" id="GO:0051539">
    <property type="term" value="F:4 iron, 4 sulfur cluster binding"/>
    <property type="evidence" value="ECO:0007669"/>
    <property type="project" value="UniProtKB-KW"/>
</dbReference>
<dbReference type="GO" id="GO:0046872">
    <property type="term" value="F:metal ion binding"/>
    <property type="evidence" value="ECO:0007669"/>
    <property type="project" value="UniProtKB-KW"/>
</dbReference>
<evidence type="ECO:0000256" key="6">
    <source>
        <dbReference type="ARBA" id="ARBA00023014"/>
    </source>
</evidence>
<protein>
    <submittedName>
        <fullName evidence="9">Precorrin-3B synthase</fullName>
    </submittedName>
</protein>
<evidence type="ECO:0000256" key="2">
    <source>
        <dbReference type="ARBA" id="ARBA00022617"/>
    </source>
</evidence>
<evidence type="ECO:0000256" key="3">
    <source>
        <dbReference type="ARBA" id="ARBA00022723"/>
    </source>
</evidence>
<dbReference type="EMBL" id="LZJY01000390">
    <property type="protein sequence ID" value="OBH88199.1"/>
    <property type="molecule type" value="Genomic_DNA"/>
</dbReference>
<dbReference type="RefSeq" id="WP_067310094.1">
    <property type="nucleotide sequence ID" value="NZ_LZJY01000390.1"/>
</dbReference>
<evidence type="ECO:0000256" key="1">
    <source>
        <dbReference type="ARBA" id="ARBA00022485"/>
    </source>
</evidence>
<accession>A0A1A2UHU2</accession>
<dbReference type="Proteomes" id="UP000092207">
    <property type="component" value="Unassembled WGS sequence"/>
</dbReference>
<evidence type="ECO:0000256" key="5">
    <source>
        <dbReference type="ARBA" id="ARBA00023004"/>
    </source>
</evidence>
<reference evidence="9 10" key="1">
    <citation type="submission" date="2016-06" db="EMBL/GenBank/DDBJ databases">
        <authorList>
            <person name="Kjaerup R.B."/>
            <person name="Dalgaard T.S."/>
            <person name="Juul-Madsen H.R."/>
        </authorList>
    </citation>
    <scope>NUCLEOTIDE SEQUENCE [LARGE SCALE GENOMIC DNA]</scope>
    <source>
        <strain evidence="9 10">E2838</strain>
    </source>
</reference>
<dbReference type="InterPro" id="IPR012798">
    <property type="entry name" value="Cbl_synth_CobG-like"/>
</dbReference>
<dbReference type="SUPFAM" id="SSF55124">
    <property type="entry name" value="Nitrite/Sulfite reductase N-terminal domain-like"/>
    <property type="match status" value="2"/>
</dbReference>
<dbReference type="NCBIfam" id="TIGR02435">
    <property type="entry name" value="CobG"/>
    <property type="match status" value="1"/>
</dbReference>
<dbReference type="PANTHER" id="PTHR32439">
    <property type="entry name" value="FERREDOXIN--NITRITE REDUCTASE, CHLOROPLASTIC"/>
    <property type="match status" value="1"/>
</dbReference>
<keyword evidence="4" id="KW-0560">Oxidoreductase</keyword>
<sequence>MPRSRDTDACPGALQVHRAADGALARIRLPGGMLTAAQLAALARVSSEHGSATLELTARGNVQLRGITDVTAAAEAIADAGLLPSATHERVRNIVASPLSGRAGGTVDVRPWVAELDEAIRAEPSLVKLGGRFWFSLDHGRADVSGLCADVGVHVLPDGWALLLAGRDTGVRLTAGEVVETLLIIATRFASTRGSAWRVKELDDVESLLPGAELGAVAFPAVTRPPVGWIDQDDGRVTLGAAVPLGVLSATVAEYLAAVEAPLVITPWRSVLVCDLDEGVADVALRVLAPLGLVFDENSPWLNVSSCTGSPGCAHSLADVRADAAAALGGDKGMHRHFVGCDRACGSPLSGEVLLATGDGYRPLRGDRKRGEAGRSGSPPGP</sequence>
<dbReference type="GO" id="GO:0016491">
    <property type="term" value="F:oxidoreductase activity"/>
    <property type="evidence" value="ECO:0007669"/>
    <property type="project" value="UniProtKB-KW"/>
</dbReference>
<keyword evidence="2" id="KW-0349">Heme</keyword>
<dbReference type="InterPro" id="IPR005117">
    <property type="entry name" value="NiRdtase/SiRdtase_haem-b_fer"/>
</dbReference>
<feature type="region of interest" description="Disordered" evidence="7">
    <location>
        <begin position="360"/>
        <end position="382"/>
    </location>
</feature>
<dbReference type="Gene3D" id="3.30.413.10">
    <property type="entry name" value="Sulfite Reductase Hemoprotein, domain 1"/>
    <property type="match status" value="1"/>
</dbReference>
<gene>
    <name evidence="9" type="ORF">A5679_02545</name>
</gene>
<evidence type="ECO:0000313" key="10">
    <source>
        <dbReference type="Proteomes" id="UP000092207"/>
    </source>
</evidence>
<dbReference type="Gene3D" id="3.90.480.10">
    <property type="entry name" value="Sulfite Reductase Hemoprotein,Domain 2"/>
    <property type="match status" value="1"/>
</dbReference>
<evidence type="ECO:0000256" key="4">
    <source>
        <dbReference type="ARBA" id="ARBA00023002"/>
    </source>
</evidence>
<dbReference type="AlphaFoldDB" id="A0A1A2UHU2"/>
<feature type="compositionally biased region" description="Basic and acidic residues" evidence="7">
    <location>
        <begin position="362"/>
        <end position="373"/>
    </location>
</feature>
<keyword evidence="5" id="KW-0408">Iron</keyword>
<keyword evidence="1" id="KW-0004">4Fe-4S</keyword>
<dbReference type="PANTHER" id="PTHR32439:SF9">
    <property type="entry name" value="BLR3264 PROTEIN"/>
    <property type="match status" value="1"/>
</dbReference>
<evidence type="ECO:0000256" key="7">
    <source>
        <dbReference type="SAM" id="MobiDB-lite"/>
    </source>
</evidence>
<dbReference type="InterPro" id="IPR036136">
    <property type="entry name" value="Nit/Sulf_reduc_fer-like_dom_sf"/>
</dbReference>
<dbReference type="InterPro" id="IPR051329">
    <property type="entry name" value="NIR_SIR_4Fe-4S"/>
</dbReference>
<evidence type="ECO:0000313" key="9">
    <source>
        <dbReference type="EMBL" id="OBH88199.1"/>
    </source>
</evidence>
<evidence type="ECO:0000259" key="8">
    <source>
        <dbReference type="Pfam" id="PF03460"/>
    </source>
</evidence>
<dbReference type="SUPFAM" id="SSF56014">
    <property type="entry name" value="Nitrite and sulphite reductase 4Fe-4S domain-like"/>
    <property type="match status" value="1"/>
</dbReference>
<comment type="caution">
    <text evidence="9">The sequence shown here is derived from an EMBL/GenBank/DDBJ whole genome shotgun (WGS) entry which is preliminary data.</text>
</comment>
<feature type="domain" description="Nitrite/Sulfite reductase ferredoxin-like" evidence="8">
    <location>
        <begin position="24"/>
        <end position="69"/>
    </location>
</feature>